<dbReference type="PANTHER" id="PTHR35039:SF3">
    <property type="entry name" value="3-KETO-L-GULONATE-6-PHOSPHATE DECARBOXYLASE SGBH-RELATED"/>
    <property type="match status" value="1"/>
</dbReference>
<organism evidence="3 4">
    <name type="scientific">Thermoactinomyces vulgaris</name>
    <dbReference type="NCBI Taxonomy" id="2026"/>
    <lineage>
        <taxon>Bacteria</taxon>
        <taxon>Bacillati</taxon>
        <taxon>Bacillota</taxon>
        <taxon>Bacilli</taxon>
        <taxon>Bacillales</taxon>
        <taxon>Thermoactinomycetaceae</taxon>
        <taxon>Thermoactinomyces</taxon>
    </lineage>
</organism>
<dbReference type="InterPro" id="IPR013785">
    <property type="entry name" value="Aldolase_TIM"/>
</dbReference>
<gene>
    <name evidence="3" type="ORF">I8U22_07535</name>
</gene>
<keyword evidence="4" id="KW-1185">Reference proteome</keyword>
<evidence type="ECO:0000256" key="1">
    <source>
        <dbReference type="ARBA" id="ARBA00023239"/>
    </source>
</evidence>
<dbReference type="Pfam" id="PF00215">
    <property type="entry name" value="OMPdecase"/>
    <property type="match status" value="1"/>
</dbReference>
<keyword evidence="1" id="KW-0456">Lyase</keyword>
<reference evidence="3 4" key="1">
    <citation type="submission" date="2020-12" db="EMBL/GenBank/DDBJ databases">
        <title>WGS of Thermoactinomyces spp.</title>
        <authorList>
            <person name="Cheng K."/>
        </authorList>
    </citation>
    <scope>NUCLEOTIDE SEQUENCE [LARGE SCALE GENOMIC DNA]</scope>
    <source>
        <strain evidence="4">CICC 10650\ACCC 41061</strain>
    </source>
</reference>
<evidence type="ECO:0000259" key="2">
    <source>
        <dbReference type="Pfam" id="PF00215"/>
    </source>
</evidence>
<dbReference type="Gene3D" id="3.20.20.70">
    <property type="entry name" value="Aldolase class I"/>
    <property type="match status" value="1"/>
</dbReference>
<dbReference type="PANTHER" id="PTHR35039">
    <property type="entry name" value="3-KETO-L-GULONATE-6-PHOSPHATE DECARBOXYLASE SGBH-RELATED"/>
    <property type="match status" value="1"/>
</dbReference>
<dbReference type="EMBL" id="JAECVU010000003">
    <property type="protein sequence ID" value="MBH8588671.1"/>
    <property type="molecule type" value="Genomic_DNA"/>
</dbReference>
<sequence>MNAEFARVAPLVTIETCMDVPRRHGKTVMVDLLNTPEDQVRELLKYDEAVFCLHVSKDEQEEGVRPEREKCAAIPVPSVRWATAGGITLSFLGKLRKSFHPSVVIVGTAITKAENPKEAARQLKQAIVKG</sequence>
<feature type="domain" description="Orotidine 5'-phosphate decarboxylase" evidence="2">
    <location>
        <begin position="9"/>
        <end position="122"/>
    </location>
</feature>
<dbReference type="InterPro" id="IPR001754">
    <property type="entry name" value="OMPdeCOase_dom"/>
</dbReference>
<accession>A0ABS0QIT9</accession>
<dbReference type="SUPFAM" id="SSF51366">
    <property type="entry name" value="Ribulose-phoshate binding barrel"/>
    <property type="match status" value="1"/>
</dbReference>
<dbReference type="Proteomes" id="UP000641910">
    <property type="component" value="Unassembled WGS sequence"/>
</dbReference>
<protein>
    <recommendedName>
        <fullName evidence="2">Orotidine 5'-phosphate decarboxylase domain-containing protein</fullName>
    </recommendedName>
</protein>
<name>A0ABS0QIT9_THEVU</name>
<comment type="caution">
    <text evidence="3">The sequence shown here is derived from an EMBL/GenBank/DDBJ whole genome shotgun (WGS) entry which is preliminary data.</text>
</comment>
<dbReference type="InterPro" id="IPR011060">
    <property type="entry name" value="RibuloseP-bd_barrel"/>
</dbReference>
<dbReference type="RefSeq" id="WP_138614880.1">
    <property type="nucleotide sequence ID" value="NZ_CP039710.1"/>
</dbReference>
<evidence type="ECO:0000313" key="3">
    <source>
        <dbReference type="EMBL" id="MBH8588671.1"/>
    </source>
</evidence>
<evidence type="ECO:0000313" key="4">
    <source>
        <dbReference type="Proteomes" id="UP000641910"/>
    </source>
</evidence>
<proteinExistence type="predicted"/>